<dbReference type="InterPro" id="IPR040979">
    <property type="entry name" value="Vid27_N"/>
</dbReference>
<dbReference type="EMBL" id="AMYB01000010">
    <property type="protein sequence ID" value="OAC98338.1"/>
    <property type="molecule type" value="Genomic_DNA"/>
</dbReference>
<comment type="caution">
    <text evidence="2">The sequence shown here is derived from an EMBL/GenBank/DDBJ whole genome shotgun (WGS) entry which is preliminary data.</text>
</comment>
<dbReference type="AlphaFoldDB" id="A0A168H3T7"/>
<dbReference type="VEuPathDB" id="FungiDB:MUCCIDRAFT_115254"/>
<gene>
    <name evidence="2" type="ORF">MUCCIDRAFT_115254</name>
</gene>
<reference evidence="2 3" key="1">
    <citation type="submission" date="2015-06" db="EMBL/GenBank/DDBJ databases">
        <title>Expansion of signal transduction pathways in fungi by whole-genome duplication.</title>
        <authorList>
            <consortium name="DOE Joint Genome Institute"/>
            <person name="Corrochano L.M."/>
            <person name="Kuo A."/>
            <person name="Marcet-Houben M."/>
            <person name="Polaino S."/>
            <person name="Salamov A."/>
            <person name="Villalobos J.M."/>
            <person name="Alvarez M.I."/>
            <person name="Avalos J."/>
            <person name="Benito E.P."/>
            <person name="Benoit I."/>
            <person name="Burger G."/>
            <person name="Camino L.P."/>
            <person name="Canovas D."/>
            <person name="Cerda-Olmedo E."/>
            <person name="Cheng J.-F."/>
            <person name="Dominguez A."/>
            <person name="Elias M."/>
            <person name="Eslava A.P."/>
            <person name="Glaser F."/>
            <person name="Grimwood J."/>
            <person name="Gutierrez G."/>
            <person name="Heitman J."/>
            <person name="Henrissat B."/>
            <person name="Iturriaga E.A."/>
            <person name="Lang B.F."/>
            <person name="Lavin J.L."/>
            <person name="Lee S."/>
            <person name="Li W."/>
            <person name="Lindquist E."/>
            <person name="Lopez-Garcia S."/>
            <person name="Luque E.M."/>
            <person name="Marcos A.T."/>
            <person name="Martin J."/>
            <person name="Mccluskey K."/>
            <person name="Medina H.R."/>
            <person name="Miralles-Duran A."/>
            <person name="Miyazaki A."/>
            <person name="Munoz-Torres E."/>
            <person name="Oguiza J.A."/>
            <person name="Ohm R."/>
            <person name="Olmedo M."/>
            <person name="Orejas M."/>
            <person name="Ortiz-Castellanos L."/>
            <person name="Pisabarro A.G."/>
            <person name="Rodriguez-Romero J."/>
            <person name="Ruiz-Herrera J."/>
            <person name="Ruiz-Vazquez R."/>
            <person name="Sanz C."/>
            <person name="Schackwitz W."/>
            <person name="Schmutz J."/>
            <person name="Shahriari M."/>
            <person name="Shelest E."/>
            <person name="Silva-Franco F."/>
            <person name="Soanes D."/>
            <person name="Syed K."/>
            <person name="Tagua V.G."/>
            <person name="Talbot N.J."/>
            <person name="Thon M."/>
            <person name="De Vries R.P."/>
            <person name="Wiebenga A."/>
            <person name="Yadav J.S."/>
            <person name="Braun E.L."/>
            <person name="Baker S."/>
            <person name="Garre V."/>
            <person name="Horwitz B."/>
            <person name="Torres-Martinez S."/>
            <person name="Idnurm A."/>
            <person name="Herrera-Estrella A."/>
            <person name="Gabaldon T."/>
            <person name="Grigoriev I.V."/>
        </authorList>
    </citation>
    <scope>NUCLEOTIDE SEQUENCE [LARGE SCALE GENOMIC DNA]</scope>
    <source>
        <strain evidence="2 3">CBS 277.49</strain>
    </source>
</reference>
<name>A0A168H3T7_MUCCL</name>
<dbReference type="Proteomes" id="UP000077051">
    <property type="component" value="Unassembled WGS sequence"/>
</dbReference>
<evidence type="ECO:0000313" key="3">
    <source>
        <dbReference type="Proteomes" id="UP000077051"/>
    </source>
</evidence>
<protein>
    <recommendedName>
        <fullName evidence="1">Vid27 N-terminal domain-containing protein</fullName>
    </recommendedName>
</protein>
<keyword evidence="3" id="KW-1185">Reference proteome</keyword>
<proteinExistence type="predicted"/>
<sequence length="83" mass="9775">MSWRNTYFEMEQPKLYSLNDGQFAAQYRNGYHTTVEHIFDSAALQIRRTDTPHQYELRVQASQHSKCSPLIDLPGHQFLSIFL</sequence>
<evidence type="ECO:0000259" key="1">
    <source>
        <dbReference type="Pfam" id="PF17748"/>
    </source>
</evidence>
<accession>A0A168H3T7</accession>
<dbReference type="Pfam" id="PF17748">
    <property type="entry name" value="VID27_N"/>
    <property type="match status" value="1"/>
</dbReference>
<organism evidence="2 3">
    <name type="scientific">Mucor lusitanicus CBS 277.49</name>
    <dbReference type="NCBI Taxonomy" id="747725"/>
    <lineage>
        <taxon>Eukaryota</taxon>
        <taxon>Fungi</taxon>
        <taxon>Fungi incertae sedis</taxon>
        <taxon>Mucoromycota</taxon>
        <taxon>Mucoromycotina</taxon>
        <taxon>Mucoromycetes</taxon>
        <taxon>Mucorales</taxon>
        <taxon>Mucorineae</taxon>
        <taxon>Mucoraceae</taxon>
        <taxon>Mucor</taxon>
    </lineage>
</organism>
<evidence type="ECO:0000313" key="2">
    <source>
        <dbReference type="EMBL" id="OAC98338.1"/>
    </source>
</evidence>
<feature type="domain" description="Vid27 N-terminal" evidence="1">
    <location>
        <begin position="10"/>
        <end position="61"/>
    </location>
</feature>